<accession>A0AA39ZYL5</accession>
<comment type="caution">
    <text evidence="1">The sequence shown here is derived from an EMBL/GenBank/DDBJ whole genome shotgun (WGS) entry which is preliminary data.</text>
</comment>
<organism evidence="1 2">
    <name type="scientific">Lasiosphaeria miniovina</name>
    <dbReference type="NCBI Taxonomy" id="1954250"/>
    <lineage>
        <taxon>Eukaryota</taxon>
        <taxon>Fungi</taxon>
        <taxon>Dikarya</taxon>
        <taxon>Ascomycota</taxon>
        <taxon>Pezizomycotina</taxon>
        <taxon>Sordariomycetes</taxon>
        <taxon>Sordariomycetidae</taxon>
        <taxon>Sordariales</taxon>
        <taxon>Lasiosphaeriaceae</taxon>
        <taxon>Lasiosphaeria</taxon>
    </lineage>
</organism>
<dbReference type="AlphaFoldDB" id="A0AA39ZYL5"/>
<keyword evidence="2" id="KW-1185">Reference proteome</keyword>
<dbReference type="GeneID" id="85318314"/>
<proteinExistence type="predicted"/>
<dbReference type="Proteomes" id="UP001172101">
    <property type="component" value="Unassembled WGS sequence"/>
</dbReference>
<dbReference type="RefSeq" id="XP_060291098.1">
    <property type="nucleotide sequence ID" value="XM_060435044.1"/>
</dbReference>
<protein>
    <submittedName>
        <fullName evidence="1">Uncharacterized protein</fullName>
    </submittedName>
</protein>
<evidence type="ECO:0000313" key="2">
    <source>
        <dbReference type="Proteomes" id="UP001172101"/>
    </source>
</evidence>
<gene>
    <name evidence="1" type="ORF">B0T26DRAFT_440380</name>
</gene>
<evidence type="ECO:0000313" key="1">
    <source>
        <dbReference type="EMBL" id="KAK0706004.1"/>
    </source>
</evidence>
<name>A0AA39ZYL5_9PEZI</name>
<dbReference type="EMBL" id="JAUIRO010000007">
    <property type="protein sequence ID" value="KAK0706004.1"/>
    <property type="molecule type" value="Genomic_DNA"/>
</dbReference>
<sequence>MRTGSIFTSANVSVFTMGHCCRRLYGPSLSPSVRAIVFAVCTGHCCRRLYGVEPSWGIRLGVCHNDRLLSTLRFWPRPC</sequence>
<reference evidence="1" key="1">
    <citation type="submission" date="2023-06" db="EMBL/GenBank/DDBJ databases">
        <title>Genome-scale phylogeny and comparative genomics of the fungal order Sordariales.</title>
        <authorList>
            <consortium name="Lawrence Berkeley National Laboratory"/>
            <person name="Hensen N."/>
            <person name="Bonometti L."/>
            <person name="Westerberg I."/>
            <person name="Brannstrom I.O."/>
            <person name="Guillou S."/>
            <person name="Cros-Aarteil S."/>
            <person name="Calhoun S."/>
            <person name="Haridas S."/>
            <person name="Kuo A."/>
            <person name="Mondo S."/>
            <person name="Pangilinan J."/>
            <person name="Riley R."/>
            <person name="LaButti K."/>
            <person name="Andreopoulos B."/>
            <person name="Lipzen A."/>
            <person name="Chen C."/>
            <person name="Yanf M."/>
            <person name="Daum C."/>
            <person name="Ng V."/>
            <person name="Clum A."/>
            <person name="Steindorff A."/>
            <person name="Ohm R."/>
            <person name="Martin F."/>
            <person name="Silar P."/>
            <person name="Natvig D."/>
            <person name="Lalanne C."/>
            <person name="Gautier V."/>
            <person name="Ament-velasquez S.L."/>
            <person name="Kruys A."/>
            <person name="Hutchinson M.I."/>
            <person name="Powell A.J."/>
            <person name="Barry K."/>
            <person name="Miller A.N."/>
            <person name="Grigoriev I.V."/>
            <person name="Debuchy R."/>
            <person name="Gladieux P."/>
            <person name="Thoren M.H."/>
            <person name="Johannesson H."/>
        </authorList>
    </citation>
    <scope>NUCLEOTIDE SEQUENCE</scope>
    <source>
        <strain evidence="1">SMH2392-1A</strain>
    </source>
</reference>